<dbReference type="PROSITE" id="PS50011">
    <property type="entry name" value="PROTEIN_KINASE_DOM"/>
    <property type="match status" value="1"/>
</dbReference>
<dbReference type="PANTHER" id="PTHR44167:SF24">
    <property type="entry name" value="SERINE_THREONINE-PROTEIN KINASE CHK2"/>
    <property type="match status" value="1"/>
</dbReference>
<name>A0A5N5QAN6_9AGAM</name>
<dbReference type="AlphaFoldDB" id="A0A5N5QAN6"/>
<comment type="caution">
    <text evidence="2">The sequence shown here is derived from an EMBL/GenBank/DDBJ whole genome shotgun (WGS) entry which is preliminary data.</text>
</comment>
<feature type="domain" description="Protein kinase" evidence="1">
    <location>
        <begin position="62"/>
        <end position="370"/>
    </location>
</feature>
<evidence type="ECO:0000259" key="1">
    <source>
        <dbReference type="PROSITE" id="PS50011"/>
    </source>
</evidence>
<dbReference type="Proteomes" id="UP000383932">
    <property type="component" value="Unassembled WGS sequence"/>
</dbReference>
<dbReference type="Gene3D" id="3.30.200.20">
    <property type="entry name" value="Phosphorylase Kinase, domain 1"/>
    <property type="match status" value="1"/>
</dbReference>
<reference evidence="2 3" key="1">
    <citation type="journal article" date="2019" name="Fungal Biol. Biotechnol.">
        <title>Draft genome sequence of fastidious pathogen Ceratobasidium theobromae, which causes vascular-streak dieback in Theobroma cacao.</title>
        <authorList>
            <person name="Ali S.S."/>
            <person name="Asman A."/>
            <person name="Shao J."/>
            <person name="Firmansyah A.P."/>
            <person name="Susilo A.W."/>
            <person name="Rosmana A."/>
            <person name="McMahon P."/>
            <person name="Junaid M."/>
            <person name="Guest D."/>
            <person name="Kheng T.Y."/>
            <person name="Meinhardt L.W."/>
            <person name="Bailey B.A."/>
        </authorList>
    </citation>
    <scope>NUCLEOTIDE SEQUENCE [LARGE SCALE GENOMIC DNA]</scope>
    <source>
        <strain evidence="2 3">CT2</strain>
    </source>
</reference>
<evidence type="ECO:0000313" key="3">
    <source>
        <dbReference type="Proteomes" id="UP000383932"/>
    </source>
</evidence>
<accession>A0A5N5QAN6</accession>
<dbReference type="Gene3D" id="1.10.510.10">
    <property type="entry name" value="Transferase(Phosphotransferase) domain 1"/>
    <property type="match status" value="1"/>
</dbReference>
<evidence type="ECO:0000313" key="2">
    <source>
        <dbReference type="EMBL" id="KAB5588850.1"/>
    </source>
</evidence>
<dbReference type="OrthoDB" id="5987198at2759"/>
<dbReference type="SMART" id="SM00220">
    <property type="entry name" value="S_TKc"/>
    <property type="match status" value="1"/>
</dbReference>
<organism evidence="2 3">
    <name type="scientific">Ceratobasidium theobromae</name>
    <dbReference type="NCBI Taxonomy" id="1582974"/>
    <lineage>
        <taxon>Eukaryota</taxon>
        <taxon>Fungi</taxon>
        <taxon>Dikarya</taxon>
        <taxon>Basidiomycota</taxon>
        <taxon>Agaricomycotina</taxon>
        <taxon>Agaricomycetes</taxon>
        <taxon>Cantharellales</taxon>
        <taxon>Ceratobasidiaceae</taxon>
        <taxon>Ceratobasidium</taxon>
    </lineage>
</organism>
<sequence length="370" mass="43459">MDNTFVDDSDILSNPEKRSGVEERWASFQPYLLSKGYRLRPRYQPDWVPSWRDTDMDPLVCEDSIDSMPIRVLDAVRVRDERQVIIKMILPSQGREGEEELSVLQYFSTPPLKDDPSNHVVPCLDSFPIPGAGFGHFVVMPLLGQYNEPPFHNLAELHDFLQQLFEGLSFMHKNNVAHRDIALPNVMMDSRALYGEPPHPVRQRLSMDIRRIIYPRYMRLEKHTRYYFIDLGFAKWFRDPTVPRITTGWQARERAPEQRRGEPYNPFLADIYQLGIMLRQDVIPQVNGLRFLNPLAIEMTQTNPMARPSLENARSMMNTAFLGLSGWRYRWPIAPNEVGLRTRLIYVIWGVTSEIQFWLRRILQLFRKRL</sequence>
<keyword evidence="3" id="KW-1185">Reference proteome</keyword>
<dbReference type="InterPro" id="IPR000719">
    <property type="entry name" value="Prot_kinase_dom"/>
</dbReference>
<dbReference type="EMBL" id="SSOP01000358">
    <property type="protein sequence ID" value="KAB5588850.1"/>
    <property type="molecule type" value="Genomic_DNA"/>
</dbReference>
<protein>
    <recommendedName>
        <fullName evidence="1">Protein kinase domain-containing protein</fullName>
    </recommendedName>
</protein>
<gene>
    <name evidence="2" type="ORF">CTheo_7704</name>
</gene>
<dbReference type="GO" id="GO:0044773">
    <property type="term" value="P:mitotic DNA damage checkpoint signaling"/>
    <property type="evidence" value="ECO:0007669"/>
    <property type="project" value="TreeGrafter"/>
</dbReference>
<proteinExistence type="predicted"/>
<dbReference type="GO" id="GO:0005634">
    <property type="term" value="C:nucleus"/>
    <property type="evidence" value="ECO:0007669"/>
    <property type="project" value="TreeGrafter"/>
</dbReference>
<dbReference type="PANTHER" id="PTHR44167">
    <property type="entry name" value="OVARIAN-SPECIFIC SERINE/THREONINE-PROTEIN KINASE LOK-RELATED"/>
    <property type="match status" value="1"/>
</dbReference>
<dbReference type="GO" id="GO:0005524">
    <property type="term" value="F:ATP binding"/>
    <property type="evidence" value="ECO:0007669"/>
    <property type="project" value="InterPro"/>
</dbReference>
<dbReference type="GO" id="GO:0004674">
    <property type="term" value="F:protein serine/threonine kinase activity"/>
    <property type="evidence" value="ECO:0007669"/>
    <property type="project" value="TreeGrafter"/>
</dbReference>
<dbReference type="SUPFAM" id="SSF56112">
    <property type="entry name" value="Protein kinase-like (PK-like)"/>
    <property type="match status" value="1"/>
</dbReference>
<dbReference type="InterPro" id="IPR011009">
    <property type="entry name" value="Kinase-like_dom_sf"/>
</dbReference>